<name>A0A0D8Q3J4_9GAMM</name>
<dbReference type="EMBL" id="PYLW01000007">
    <property type="protein sequence ID" value="PSV97270.1"/>
    <property type="molecule type" value="Genomic_DNA"/>
</dbReference>
<dbReference type="GO" id="GO:0016757">
    <property type="term" value="F:glycosyltransferase activity"/>
    <property type="evidence" value="ECO:0007669"/>
    <property type="project" value="UniProtKB-KW"/>
</dbReference>
<reference evidence="3 6" key="1">
    <citation type="submission" date="2018-01" db="EMBL/GenBank/DDBJ databases">
        <title>Whole genome sequencing of Histamine producing bacteria.</title>
        <authorList>
            <person name="Butler K."/>
        </authorList>
    </citation>
    <scope>NUCLEOTIDE SEQUENCE [LARGE SCALE GENOMIC DNA]</scope>
    <source>
        <strain evidence="4 5">ATCC 51761</strain>
        <strain evidence="3 6">NCIMB 13481</strain>
    </source>
</reference>
<evidence type="ECO:0000313" key="4">
    <source>
        <dbReference type="EMBL" id="PSW98549.1"/>
    </source>
</evidence>
<evidence type="ECO:0000313" key="6">
    <source>
        <dbReference type="Proteomes" id="UP000241954"/>
    </source>
</evidence>
<dbReference type="InterPro" id="IPR000836">
    <property type="entry name" value="PRTase_dom"/>
</dbReference>
<keyword evidence="5" id="KW-1185">Reference proteome</keyword>
<dbReference type="InterPro" id="IPR029057">
    <property type="entry name" value="PRTase-like"/>
</dbReference>
<evidence type="ECO:0000313" key="3">
    <source>
        <dbReference type="EMBL" id="PSV97270.1"/>
    </source>
</evidence>
<dbReference type="PANTHER" id="PTHR47505">
    <property type="entry name" value="DNA UTILIZATION PROTEIN YHGH"/>
    <property type="match status" value="1"/>
</dbReference>
<feature type="domain" description="Phosphoribosyltransferase" evidence="2">
    <location>
        <begin position="185"/>
        <end position="231"/>
    </location>
</feature>
<dbReference type="SUPFAM" id="SSF53271">
    <property type="entry name" value="PRTase-like"/>
    <property type="match status" value="1"/>
</dbReference>
<dbReference type="Pfam" id="PF00156">
    <property type="entry name" value="Pribosyltran"/>
    <property type="match status" value="1"/>
</dbReference>
<dbReference type="CDD" id="cd06223">
    <property type="entry name" value="PRTases_typeI"/>
    <property type="match status" value="1"/>
</dbReference>
<keyword evidence="3" id="KW-0808">Transferase</keyword>
<proteinExistence type="inferred from homology"/>
<dbReference type="InterPro" id="IPR051910">
    <property type="entry name" value="ComF/GntX_DNA_util-trans"/>
</dbReference>
<evidence type="ECO:0000313" key="5">
    <source>
        <dbReference type="Proteomes" id="UP000241190"/>
    </source>
</evidence>
<accession>A0A0D8Q3J4</accession>
<dbReference type="Gene3D" id="3.40.50.2020">
    <property type="match status" value="1"/>
</dbReference>
<dbReference type="RefSeq" id="WP_045035884.1">
    <property type="nucleotide sequence ID" value="NZ_JZSR01000004.1"/>
</dbReference>
<sequence>MMPNRVPSWRDNLYHQLLFQHCSLCQLPLTPTERYWCHHCISQFPSPPYCQHCGTTTLIAVSHCGHCLTKPPLWHRLYRLGEFRPPLQQLVHQLKFGGKFWLARPLAQQLAHQITQPAPLLLPVPLHWRRYCWRGFNQSHQLALALGAILNTRVNHHAFQRLRHTPPQQLLTKTQRRNNVRYAFRLRPIALPEHVAIVDDVVTTGATVHQLTQLLTRQGVKQVDIYTLCHTEQSVS</sequence>
<keyword evidence="3" id="KW-0328">Glycosyltransferase</keyword>
<organism evidence="3 6">
    <name type="scientific">Photobacterium iliopiscarium</name>
    <dbReference type="NCBI Taxonomy" id="56192"/>
    <lineage>
        <taxon>Bacteria</taxon>
        <taxon>Pseudomonadati</taxon>
        <taxon>Pseudomonadota</taxon>
        <taxon>Gammaproteobacteria</taxon>
        <taxon>Vibrionales</taxon>
        <taxon>Vibrionaceae</taxon>
        <taxon>Photobacterium</taxon>
    </lineage>
</organism>
<dbReference type="EMBL" id="PYOP01000007">
    <property type="protein sequence ID" value="PSW98549.1"/>
    <property type="molecule type" value="Genomic_DNA"/>
</dbReference>
<protein>
    <submittedName>
        <fullName evidence="3">Amidophosphoribosyltransferase</fullName>
    </submittedName>
</protein>
<evidence type="ECO:0000259" key="2">
    <source>
        <dbReference type="Pfam" id="PF00156"/>
    </source>
</evidence>
<dbReference type="PANTHER" id="PTHR47505:SF1">
    <property type="entry name" value="DNA UTILIZATION PROTEIN YHGH"/>
    <property type="match status" value="1"/>
</dbReference>
<dbReference type="Proteomes" id="UP000241954">
    <property type="component" value="Unassembled WGS sequence"/>
</dbReference>
<comment type="caution">
    <text evidence="3">The sequence shown here is derived from an EMBL/GenBank/DDBJ whole genome shotgun (WGS) entry which is preliminary data.</text>
</comment>
<evidence type="ECO:0000256" key="1">
    <source>
        <dbReference type="ARBA" id="ARBA00008007"/>
    </source>
</evidence>
<gene>
    <name evidence="3" type="ORF">C9I88_08550</name>
    <name evidence="4" type="ORF">C9J52_05955</name>
</gene>
<comment type="similarity">
    <text evidence="1">Belongs to the ComF/GntX family.</text>
</comment>
<dbReference type="STRING" id="56192.UB38_05560"/>
<dbReference type="AlphaFoldDB" id="A0A0D8Q3J4"/>
<dbReference type="Proteomes" id="UP000241190">
    <property type="component" value="Unassembled WGS sequence"/>
</dbReference>